<keyword evidence="3" id="KW-0796">Tight junction</keyword>
<dbReference type="SMART" id="SM00408">
    <property type="entry name" value="IGc2"/>
    <property type="match status" value="1"/>
</dbReference>
<feature type="domain" description="Ig-like" evidence="7">
    <location>
        <begin position="67"/>
        <end position="187"/>
    </location>
</feature>
<keyword evidence="6" id="KW-0812">Transmembrane</keyword>
<feature type="domain" description="Ig-like" evidence="7">
    <location>
        <begin position="193"/>
        <end position="280"/>
    </location>
</feature>
<keyword evidence="9" id="KW-1185">Reference proteome</keyword>
<comment type="subcellular location">
    <subcellularLocation>
        <location evidence="5">Basolateral cell membrane</location>
        <topology evidence="5">Single-pass type I membrane protein</topology>
    </subcellularLocation>
    <subcellularLocation>
        <location evidence="2">Cell junction</location>
        <location evidence="2">Adherens junction</location>
    </subcellularLocation>
    <subcellularLocation>
        <location evidence="1">Cell junction</location>
        <location evidence="1">Tight junction</location>
    </subcellularLocation>
</comment>
<dbReference type="GO" id="GO:0005912">
    <property type="term" value="C:adherens junction"/>
    <property type="evidence" value="ECO:0007669"/>
    <property type="project" value="UniProtKB-SubCell"/>
</dbReference>
<reference evidence="8" key="2">
    <citation type="submission" date="2025-08" db="UniProtKB">
        <authorList>
            <consortium name="Ensembl"/>
        </authorList>
    </citation>
    <scope>IDENTIFICATION</scope>
</reference>
<dbReference type="GeneTree" id="ENSGT00940000165076"/>
<accession>H2US81</accession>
<dbReference type="Pfam" id="PF07686">
    <property type="entry name" value="V-set"/>
    <property type="match status" value="1"/>
</dbReference>
<proteinExistence type="predicted"/>
<sequence>MSCFGYFCMVSWIGVVDICLFRPAPASDGVMSPDLNISPSSPQGKSRRMPSPLMMMMMMLGTMMMMPLRTEAMEVSAPGPQTVQKALGETVKLGCIYTPGTQDTGELDIEWSSLNPDMTQRDQLVLSYTGGKMHQYGDPGVSARFTFTGNPTQGDASISVSDLRGSDTATYQCKVKKAPGVDMRKVTLVVLVPPSTPKCWVEGPEEKGGPVSLRCKSSEGTIPISYTWSRESGGSMPPTATQNTESGELLMNNHTEANIGNYACEARNSVGSAQCKYALHAYNPTNKVGVIVGAVIGAILLLLLLLLLLWLLCCCCRKRRYEKEVANEIREDTKAPESRPSSRHSSLRSVLGYRTHAGVYYSSVQNLKPGVRESARNVIYTGDSNGTPQPSNSTLTRLNYDHKYGYPV</sequence>
<dbReference type="OMA" id="GYRTHQG"/>
<dbReference type="SMART" id="SM00406">
    <property type="entry name" value="IGv"/>
    <property type="match status" value="1"/>
</dbReference>
<evidence type="ECO:0000256" key="5">
    <source>
        <dbReference type="ARBA" id="ARBA00023768"/>
    </source>
</evidence>
<dbReference type="InParanoid" id="H2US81"/>
<dbReference type="InterPro" id="IPR003599">
    <property type="entry name" value="Ig_sub"/>
</dbReference>
<organism evidence="8 9">
    <name type="scientific">Takifugu rubripes</name>
    <name type="common">Japanese pufferfish</name>
    <name type="synonym">Fugu rubripes</name>
    <dbReference type="NCBI Taxonomy" id="31033"/>
    <lineage>
        <taxon>Eukaryota</taxon>
        <taxon>Metazoa</taxon>
        <taxon>Chordata</taxon>
        <taxon>Craniata</taxon>
        <taxon>Vertebrata</taxon>
        <taxon>Euteleostomi</taxon>
        <taxon>Actinopterygii</taxon>
        <taxon>Neopterygii</taxon>
        <taxon>Teleostei</taxon>
        <taxon>Neoteleostei</taxon>
        <taxon>Acanthomorphata</taxon>
        <taxon>Eupercaria</taxon>
        <taxon>Tetraodontiformes</taxon>
        <taxon>Tetradontoidea</taxon>
        <taxon>Tetraodontidae</taxon>
        <taxon>Takifugu</taxon>
    </lineage>
</organism>
<dbReference type="SMART" id="SM00409">
    <property type="entry name" value="IG"/>
    <property type="match status" value="2"/>
</dbReference>
<dbReference type="InterPro" id="IPR013783">
    <property type="entry name" value="Ig-like_fold"/>
</dbReference>
<keyword evidence="6" id="KW-1133">Transmembrane helix</keyword>
<dbReference type="SUPFAM" id="SSF48726">
    <property type="entry name" value="Immunoglobulin"/>
    <property type="match status" value="2"/>
</dbReference>
<evidence type="ECO:0000256" key="4">
    <source>
        <dbReference type="ARBA" id="ARBA00022949"/>
    </source>
</evidence>
<dbReference type="InterPro" id="IPR007110">
    <property type="entry name" value="Ig-like_dom"/>
</dbReference>
<dbReference type="GO" id="GO:0016323">
    <property type="term" value="C:basolateral plasma membrane"/>
    <property type="evidence" value="ECO:0007669"/>
    <property type="project" value="UniProtKB-SubCell"/>
</dbReference>
<evidence type="ECO:0000259" key="7">
    <source>
        <dbReference type="PROSITE" id="PS50835"/>
    </source>
</evidence>
<dbReference type="InterPro" id="IPR013106">
    <property type="entry name" value="Ig_V-set"/>
</dbReference>
<dbReference type="Pfam" id="PF13927">
    <property type="entry name" value="Ig_3"/>
    <property type="match status" value="1"/>
</dbReference>
<dbReference type="AlphaFoldDB" id="H2US81"/>
<evidence type="ECO:0000256" key="2">
    <source>
        <dbReference type="ARBA" id="ARBA00004536"/>
    </source>
</evidence>
<evidence type="ECO:0000313" key="9">
    <source>
        <dbReference type="Proteomes" id="UP000005226"/>
    </source>
</evidence>
<reference evidence="8" key="3">
    <citation type="submission" date="2025-09" db="UniProtKB">
        <authorList>
            <consortium name="Ensembl"/>
        </authorList>
    </citation>
    <scope>IDENTIFICATION</scope>
</reference>
<reference evidence="8 9" key="1">
    <citation type="journal article" date="2011" name="Genome Biol. Evol.">
        <title>Integration of the genetic map and genome assembly of fugu facilitates insights into distinct features of genome evolution in teleosts and mammals.</title>
        <authorList>
            <person name="Kai W."/>
            <person name="Kikuchi K."/>
            <person name="Tohari S."/>
            <person name="Chew A.K."/>
            <person name="Tay A."/>
            <person name="Fujiwara A."/>
            <person name="Hosoya S."/>
            <person name="Suetake H."/>
            <person name="Naruse K."/>
            <person name="Brenner S."/>
            <person name="Suzuki Y."/>
            <person name="Venkatesh B."/>
        </authorList>
    </citation>
    <scope>NUCLEOTIDE SEQUENCE [LARGE SCALE GENOMIC DNA]</scope>
</reference>
<feature type="transmembrane region" description="Helical" evidence="6">
    <location>
        <begin position="288"/>
        <end position="312"/>
    </location>
</feature>
<name>H2US81_TAKRU</name>
<protein>
    <submittedName>
        <fullName evidence="8">V-set and immunoglobulin domain containing 8b</fullName>
    </submittedName>
</protein>
<keyword evidence="4" id="KW-0965">Cell junction</keyword>
<dbReference type="GO" id="GO:0005923">
    <property type="term" value="C:bicellular tight junction"/>
    <property type="evidence" value="ECO:0007669"/>
    <property type="project" value="UniProtKB-SubCell"/>
</dbReference>
<dbReference type="InterPro" id="IPR003598">
    <property type="entry name" value="Ig_sub2"/>
</dbReference>
<evidence type="ECO:0000256" key="1">
    <source>
        <dbReference type="ARBA" id="ARBA00004435"/>
    </source>
</evidence>
<dbReference type="InterPro" id="IPR036179">
    <property type="entry name" value="Ig-like_dom_sf"/>
</dbReference>
<dbReference type="InterPro" id="IPR052307">
    <property type="entry name" value="EJ_Adhesion_Regulator"/>
</dbReference>
<dbReference type="Ensembl" id="ENSTRUT00000039945.3">
    <property type="protein sequence ID" value="ENSTRUP00000039804.3"/>
    <property type="gene ID" value="ENSTRUG00000015572.3"/>
</dbReference>
<evidence type="ECO:0000256" key="6">
    <source>
        <dbReference type="SAM" id="Phobius"/>
    </source>
</evidence>
<gene>
    <name evidence="8" type="primary">LOC101063089</name>
</gene>
<evidence type="ECO:0000313" key="8">
    <source>
        <dbReference type="Ensembl" id="ENSTRUP00000039804.3"/>
    </source>
</evidence>
<keyword evidence="6" id="KW-0472">Membrane</keyword>
<dbReference type="PROSITE" id="PS50835">
    <property type="entry name" value="IG_LIKE"/>
    <property type="match status" value="2"/>
</dbReference>
<dbReference type="Proteomes" id="UP000005226">
    <property type="component" value="Chromosome 21"/>
</dbReference>
<evidence type="ECO:0000256" key="3">
    <source>
        <dbReference type="ARBA" id="ARBA00022427"/>
    </source>
</evidence>
<dbReference type="PANTHER" id="PTHR44468:SF2">
    <property type="entry name" value="V-SET AND IMMUNOGLOBULIN DOMAIN CONTAINING 8B ISOFORM X1"/>
    <property type="match status" value="1"/>
</dbReference>
<dbReference type="Gene3D" id="2.60.40.10">
    <property type="entry name" value="Immunoglobulins"/>
    <property type="match status" value="2"/>
</dbReference>
<dbReference type="PANTHER" id="PTHR44468">
    <property type="entry name" value="COXSACKIEVIRUS AND ADENOVIRUS RECEPTOR-RELATED"/>
    <property type="match status" value="1"/>
</dbReference>